<dbReference type="RefSeq" id="WP_367286027.1">
    <property type="nucleotide sequence ID" value="NZ_JBBMEZ010000011.1"/>
</dbReference>
<dbReference type="Proteomes" id="UP001490816">
    <property type="component" value="Unassembled WGS sequence"/>
</dbReference>
<sequence length="40" mass="4457">MKCQKAMKTLKCGVLNIHHGNRVPIVVCGRESRLHGKGEQ</sequence>
<organism evidence="1 2">
    <name type="scientific">Ruminococcoides intestinale</name>
    <dbReference type="NCBI Taxonomy" id="3133162"/>
    <lineage>
        <taxon>Bacteria</taxon>
        <taxon>Bacillati</taxon>
        <taxon>Bacillota</taxon>
        <taxon>Clostridia</taxon>
        <taxon>Eubacteriales</taxon>
        <taxon>Oscillospiraceae</taxon>
        <taxon>Ruminococcoides</taxon>
    </lineage>
</organism>
<proteinExistence type="predicted"/>
<reference evidence="1 2" key="1">
    <citation type="submission" date="2024-03" db="EMBL/GenBank/DDBJ databases">
        <title>Human intestinal bacterial collection.</title>
        <authorList>
            <person name="Pauvert C."/>
            <person name="Hitch T.C.A."/>
            <person name="Clavel T."/>
        </authorList>
    </citation>
    <scope>NUCLEOTIDE SEQUENCE [LARGE SCALE GENOMIC DNA]</scope>
    <source>
        <strain evidence="1 2">CLA-JM-H38</strain>
    </source>
</reference>
<name>A0ABV1FD25_9FIRM</name>
<evidence type="ECO:0000313" key="1">
    <source>
        <dbReference type="EMBL" id="MEQ2469804.1"/>
    </source>
</evidence>
<evidence type="ECO:0000313" key="2">
    <source>
        <dbReference type="Proteomes" id="UP001490816"/>
    </source>
</evidence>
<comment type="caution">
    <text evidence="1">The sequence shown here is derived from an EMBL/GenBank/DDBJ whole genome shotgun (WGS) entry which is preliminary data.</text>
</comment>
<gene>
    <name evidence="1" type="ORF">WMO39_05575</name>
</gene>
<protein>
    <submittedName>
        <fullName evidence="1">Uncharacterized protein</fullName>
    </submittedName>
</protein>
<keyword evidence="2" id="KW-1185">Reference proteome</keyword>
<accession>A0ABV1FD25</accession>
<dbReference type="EMBL" id="JBBMEZ010000011">
    <property type="protein sequence ID" value="MEQ2469804.1"/>
    <property type="molecule type" value="Genomic_DNA"/>
</dbReference>